<dbReference type="AlphaFoldDB" id="A0A815AFL1"/>
<evidence type="ECO:0000313" key="1">
    <source>
        <dbReference type="EMBL" id="CAF1255222.1"/>
    </source>
</evidence>
<dbReference type="Proteomes" id="UP000681722">
    <property type="component" value="Unassembled WGS sequence"/>
</dbReference>
<comment type="caution">
    <text evidence="1">The sequence shown here is derived from an EMBL/GenBank/DDBJ whole genome shotgun (WGS) entry which is preliminary data.</text>
</comment>
<accession>A0A815AFL1</accession>
<dbReference type="EMBL" id="CAJNOQ010010567">
    <property type="protein sequence ID" value="CAF1255222.1"/>
    <property type="molecule type" value="Genomic_DNA"/>
</dbReference>
<name>A0A815AFL1_9BILA</name>
<evidence type="ECO:0000313" key="3">
    <source>
        <dbReference type="Proteomes" id="UP000663829"/>
    </source>
</evidence>
<dbReference type="SUPFAM" id="SSF69318">
    <property type="entry name" value="Integrin alpha N-terminal domain"/>
    <property type="match status" value="1"/>
</dbReference>
<keyword evidence="3" id="KW-1185">Reference proteome</keyword>
<dbReference type="Proteomes" id="UP000663829">
    <property type="component" value="Unassembled WGS sequence"/>
</dbReference>
<proteinExistence type="predicted"/>
<dbReference type="EMBL" id="CAJOBC010016325">
    <property type="protein sequence ID" value="CAF4027477.1"/>
    <property type="molecule type" value="Genomic_DNA"/>
</dbReference>
<feature type="non-terminal residue" evidence="1">
    <location>
        <position position="1"/>
    </location>
</feature>
<dbReference type="InterPro" id="IPR028994">
    <property type="entry name" value="Integrin_alpha_N"/>
</dbReference>
<gene>
    <name evidence="1" type="ORF">GPM918_LOCUS26331</name>
    <name evidence="2" type="ORF">SRO942_LOCUS26469</name>
</gene>
<reference evidence="1" key="1">
    <citation type="submission" date="2021-02" db="EMBL/GenBank/DDBJ databases">
        <authorList>
            <person name="Nowell W R."/>
        </authorList>
    </citation>
    <scope>NUCLEOTIDE SEQUENCE</scope>
</reference>
<organism evidence="1 3">
    <name type="scientific">Didymodactylos carnosus</name>
    <dbReference type="NCBI Taxonomy" id="1234261"/>
    <lineage>
        <taxon>Eukaryota</taxon>
        <taxon>Metazoa</taxon>
        <taxon>Spiralia</taxon>
        <taxon>Gnathifera</taxon>
        <taxon>Rotifera</taxon>
        <taxon>Eurotatoria</taxon>
        <taxon>Bdelloidea</taxon>
        <taxon>Philodinida</taxon>
        <taxon>Philodinidae</taxon>
        <taxon>Didymodactylos</taxon>
    </lineage>
</organism>
<evidence type="ECO:0000313" key="2">
    <source>
        <dbReference type="EMBL" id="CAF4027477.1"/>
    </source>
</evidence>
<protein>
    <submittedName>
        <fullName evidence="1">Uncharacterized protein</fullName>
    </submittedName>
</protein>
<sequence length="142" mass="15887">ITITGHLFCDKDDFSGYNTCTLTVANSYYNTAGMLLSDGDGQLQMQVIYSTKYLVSPVTTGDFSGGSRIHLAMRHNHDNTVDILLRNAVRTIQNQVIHGTGRNSESMTTGDFNIYDNGDTTVMVMEHFRVKRRVEQGILYLV</sequence>